<reference evidence="2 3" key="1">
    <citation type="submission" date="2016-08" db="EMBL/GenBank/DDBJ databases">
        <authorList>
            <consortium name="Pathogen Informatics"/>
        </authorList>
    </citation>
    <scope>NUCLEOTIDE SEQUENCE [LARGE SCALE GENOMIC DNA]</scope>
    <source>
        <strain evidence="2 3">AJ</strain>
    </source>
</reference>
<evidence type="ECO:0000313" key="2">
    <source>
        <dbReference type="EMBL" id="SCM21346.1"/>
    </source>
</evidence>
<evidence type="ECO:0000313" key="3">
    <source>
        <dbReference type="Proteomes" id="UP000507163"/>
    </source>
</evidence>
<organism evidence="2 3">
    <name type="scientific">Plasmodium chabaudi chabaudi</name>
    <dbReference type="NCBI Taxonomy" id="31271"/>
    <lineage>
        <taxon>Eukaryota</taxon>
        <taxon>Sar</taxon>
        <taxon>Alveolata</taxon>
        <taxon>Apicomplexa</taxon>
        <taxon>Aconoidasida</taxon>
        <taxon>Haemosporida</taxon>
        <taxon>Plasmodiidae</taxon>
        <taxon>Plasmodium</taxon>
        <taxon>Plasmodium (Vinckeia)</taxon>
    </lineage>
</organism>
<protein>
    <submittedName>
        <fullName evidence="2">Short chain dehydrogenase, putative</fullName>
    </submittedName>
</protein>
<dbReference type="InterPro" id="IPR002347">
    <property type="entry name" value="SDR_fam"/>
</dbReference>
<keyword evidence="1" id="KW-0732">Signal</keyword>
<gene>
    <name evidence="2" type="ORF">PCHAJ_000167300</name>
</gene>
<dbReference type="AlphaFoldDB" id="A0A1C6YDF1"/>
<dbReference type="SUPFAM" id="SSF51735">
    <property type="entry name" value="NAD(P)-binding Rossmann-fold domains"/>
    <property type="match status" value="1"/>
</dbReference>
<evidence type="ECO:0000256" key="1">
    <source>
        <dbReference type="SAM" id="SignalP"/>
    </source>
</evidence>
<dbReference type="Pfam" id="PF00106">
    <property type="entry name" value="adh_short"/>
    <property type="match status" value="1"/>
</dbReference>
<dbReference type="Gene3D" id="3.40.50.720">
    <property type="entry name" value="NAD(P)-binding Rossmann-like Domain"/>
    <property type="match status" value="1"/>
</dbReference>
<dbReference type="Proteomes" id="UP000507163">
    <property type="component" value="Chromosome 8"/>
</dbReference>
<feature type="signal peptide" evidence="1">
    <location>
        <begin position="1"/>
        <end position="19"/>
    </location>
</feature>
<dbReference type="InterPro" id="IPR036291">
    <property type="entry name" value="NAD(P)-bd_dom_sf"/>
</dbReference>
<feature type="non-terminal residue" evidence="2">
    <location>
        <position position="93"/>
    </location>
</feature>
<accession>A0A1C6YDF1</accession>
<proteinExistence type="predicted"/>
<name>A0A1C6YDF1_PLACU</name>
<feature type="chain" id="PRO_5008751322" evidence="1">
    <location>
        <begin position="20"/>
        <end position="93"/>
    </location>
</feature>
<sequence length="93" mass="10450">MNVLYKLLLCFFFIQALECYRVPNVHNLNKVNPNKYLRASHDLNLLGHNKENNYYCGENKVALVTGAGRGIGRSIAKTLAKSVSHVLCISKTQ</sequence>
<dbReference type="EMBL" id="LT608174">
    <property type="protein sequence ID" value="SCM21346.1"/>
    <property type="molecule type" value="Genomic_DNA"/>
</dbReference>